<accession>A0AAD9MXU1</accession>
<dbReference type="Proteomes" id="UP001208570">
    <property type="component" value="Unassembled WGS sequence"/>
</dbReference>
<sequence length="59" mass="7025">MALYDQSSKTWKTTNMYKVFHPTVIIYILLTQQTRTTAHIFYVFTEHEEDRAELKTVGK</sequence>
<reference evidence="1" key="1">
    <citation type="journal article" date="2023" name="Mol. Biol. Evol.">
        <title>Third-Generation Sequencing Reveals the Adaptive Role of the Epigenome in Three Deep-Sea Polychaetes.</title>
        <authorList>
            <person name="Perez M."/>
            <person name="Aroh O."/>
            <person name="Sun Y."/>
            <person name="Lan Y."/>
            <person name="Juniper S.K."/>
            <person name="Young C.R."/>
            <person name="Angers B."/>
            <person name="Qian P.Y."/>
        </authorList>
    </citation>
    <scope>NUCLEOTIDE SEQUENCE</scope>
    <source>
        <strain evidence="1">P08H-3</strain>
    </source>
</reference>
<evidence type="ECO:0000313" key="1">
    <source>
        <dbReference type="EMBL" id="KAK2147716.1"/>
    </source>
</evidence>
<evidence type="ECO:0000313" key="2">
    <source>
        <dbReference type="Proteomes" id="UP001208570"/>
    </source>
</evidence>
<protein>
    <submittedName>
        <fullName evidence="1">Uncharacterized protein</fullName>
    </submittedName>
</protein>
<comment type="caution">
    <text evidence="1">The sequence shown here is derived from an EMBL/GenBank/DDBJ whole genome shotgun (WGS) entry which is preliminary data.</text>
</comment>
<gene>
    <name evidence="1" type="ORF">LSH36_539g00057</name>
</gene>
<name>A0AAD9MXU1_9ANNE</name>
<organism evidence="1 2">
    <name type="scientific">Paralvinella palmiformis</name>
    <dbReference type="NCBI Taxonomy" id="53620"/>
    <lineage>
        <taxon>Eukaryota</taxon>
        <taxon>Metazoa</taxon>
        <taxon>Spiralia</taxon>
        <taxon>Lophotrochozoa</taxon>
        <taxon>Annelida</taxon>
        <taxon>Polychaeta</taxon>
        <taxon>Sedentaria</taxon>
        <taxon>Canalipalpata</taxon>
        <taxon>Terebellida</taxon>
        <taxon>Terebelliformia</taxon>
        <taxon>Alvinellidae</taxon>
        <taxon>Paralvinella</taxon>
    </lineage>
</organism>
<dbReference type="AlphaFoldDB" id="A0AAD9MXU1"/>
<keyword evidence="2" id="KW-1185">Reference proteome</keyword>
<proteinExistence type="predicted"/>
<dbReference type="EMBL" id="JAODUP010000539">
    <property type="protein sequence ID" value="KAK2147716.1"/>
    <property type="molecule type" value="Genomic_DNA"/>
</dbReference>